<dbReference type="PANTHER" id="PTHR42912">
    <property type="entry name" value="METHYLTRANSFERASE"/>
    <property type="match status" value="1"/>
</dbReference>
<dbReference type="KEGG" id="pre:PCA10_46950"/>
<proteinExistence type="predicted"/>
<dbReference type="InterPro" id="IPR041698">
    <property type="entry name" value="Methyltransf_25"/>
</dbReference>
<dbReference type="eggNOG" id="COG0500">
    <property type="taxonomic scope" value="Bacteria"/>
</dbReference>
<dbReference type="OrthoDB" id="5608223at2"/>
<sequence length="231" mass="27081">MTRPINLEFSDKYDRQHAEAYFRKHQAGLSRRLSNWRDLQLARRALALADEPGLVLDLPCGAGRFWPLLAEKPNRVIIGADNSEQMLRVAAEFQPPEVVRRVRLLQTSAFSIQLPENAVDSIFCMRLLHHIGEPANRLTLLRECHRVTRDSLIVSLWVDGNFKAWRRQRLENRRQARRKEQGYQNRFVLPVATVEAEFREAGFEIQEHLDFLPFYAMWRVYVLRKVPGHGR</sequence>
<keyword evidence="3" id="KW-1185">Reference proteome</keyword>
<dbReference type="RefSeq" id="WP_016494556.1">
    <property type="nucleotide sequence ID" value="NC_021499.1"/>
</dbReference>
<dbReference type="Proteomes" id="UP000015503">
    <property type="component" value="Chromosome"/>
</dbReference>
<reference evidence="2 3" key="1">
    <citation type="journal article" date="2013" name="Genome Announc.">
        <title>Complete Genome Sequence of the Carbazole Degrader Pseudomonas resinovorans Strain CA10 (NBRC 106553).</title>
        <authorList>
            <person name="Shintani M."/>
            <person name="Hosoyama A."/>
            <person name="Ohji S."/>
            <person name="Tsuchikane K."/>
            <person name="Takarada H."/>
            <person name="Yamazoe A."/>
            <person name="Fujita N."/>
            <person name="Nojiri H."/>
        </authorList>
    </citation>
    <scope>NUCLEOTIDE SEQUENCE [LARGE SCALE GENOMIC DNA]</scope>
    <source>
        <strain evidence="2 3">NBRC 106553</strain>
    </source>
</reference>
<dbReference type="InterPro" id="IPR029063">
    <property type="entry name" value="SAM-dependent_MTases_sf"/>
</dbReference>
<dbReference type="PANTHER" id="PTHR42912:SF93">
    <property type="entry name" value="N6-ADENOSINE-METHYLTRANSFERASE TMT1A"/>
    <property type="match status" value="1"/>
</dbReference>
<accession>S6AIF2</accession>
<dbReference type="Pfam" id="PF13649">
    <property type="entry name" value="Methyltransf_25"/>
    <property type="match status" value="1"/>
</dbReference>
<evidence type="ECO:0000259" key="1">
    <source>
        <dbReference type="Pfam" id="PF13649"/>
    </source>
</evidence>
<dbReference type="GO" id="GO:0032259">
    <property type="term" value="P:methylation"/>
    <property type="evidence" value="ECO:0007669"/>
    <property type="project" value="UniProtKB-KW"/>
</dbReference>
<dbReference type="PATRIC" id="fig|1245471.3.peg.4754"/>
<dbReference type="AlphaFoldDB" id="S6AIF2"/>
<evidence type="ECO:0000313" key="2">
    <source>
        <dbReference type="EMBL" id="BAN50427.1"/>
    </source>
</evidence>
<dbReference type="EMBL" id="AP013068">
    <property type="protein sequence ID" value="BAN50427.1"/>
    <property type="molecule type" value="Genomic_DNA"/>
</dbReference>
<keyword evidence="2" id="KW-0489">Methyltransferase</keyword>
<dbReference type="CDD" id="cd02440">
    <property type="entry name" value="AdoMet_MTases"/>
    <property type="match status" value="1"/>
</dbReference>
<dbReference type="SUPFAM" id="SSF53335">
    <property type="entry name" value="S-adenosyl-L-methionine-dependent methyltransferases"/>
    <property type="match status" value="1"/>
</dbReference>
<dbReference type="HOGENOM" id="CLU_088235_0_0_6"/>
<dbReference type="Gene3D" id="3.40.50.150">
    <property type="entry name" value="Vaccinia Virus protein VP39"/>
    <property type="match status" value="1"/>
</dbReference>
<protein>
    <submittedName>
        <fullName evidence="2">Putative methyltransferase</fullName>
    </submittedName>
</protein>
<name>S6AIF2_METRE</name>
<feature type="domain" description="Methyltransferase" evidence="1">
    <location>
        <begin position="55"/>
        <end position="149"/>
    </location>
</feature>
<evidence type="ECO:0000313" key="3">
    <source>
        <dbReference type="Proteomes" id="UP000015503"/>
    </source>
</evidence>
<dbReference type="InterPro" id="IPR050508">
    <property type="entry name" value="Methyltransf_Superfamily"/>
</dbReference>
<gene>
    <name evidence="2" type="ORF">PCA10_46950</name>
</gene>
<dbReference type="GO" id="GO:0008168">
    <property type="term" value="F:methyltransferase activity"/>
    <property type="evidence" value="ECO:0007669"/>
    <property type="project" value="UniProtKB-KW"/>
</dbReference>
<dbReference type="STRING" id="1245471.PCA10_46950"/>
<organism evidence="2 3">
    <name type="scientific">Metapseudomonas resinovorans NBRC 106553</name>
    <dbReference type="NCBI Taxonomy" id="1245471"/>
    <lineage>
        <taxon>Bacteria</taxon>
        <taxon>Pseudomonadati</taxon>
        <taxon>Pseudomonadota</taxon>
        <taxon>Gammaproteobacteria</taxon>
        <taxon>Pseudomonadales</taxon>
        <taxon>Pseudomonadaceae</taxon>
        <taxon>Metapseudomonas</taxon>
    </lineage>
</organism>
<keyword evidence="2" id="KW-0808">Transferase</keyword>